<gene>
    <name evidence="1" type="ORF">J2X31_000399</name>
</gene>
<dbReference type="Proteomes" id="UP001255185">
    <property type="component" value="Unassembled WGS sequence"/>
</dbReference>
<protein>
    <submittedName>
        <fullName evidence="1">Uncharacterized protein</fullName>
    </submittedName>
</protein>
<organism evidence="1 2">
    <name type="scientific">Flavobacterium arsenatis</name>
    <dbReference type="NCBI Taxonomy" id="1484332"/>
    <lineage>
        <taxon>Bacteria</taxon>
        <taxon>Pseudomonadati</taxon>
        <taxon>Bacteroidota</taxon>
        <taxon>Flavobacteriia</taxon>
        <taxon>Flavobacteriales</taxon>
        <taxon>Flavobacteriaceae</taxon>
        <taxon>Flavobacterium</taxon>
    </lineage>
</organism>
<comment type="caution">
    <text evidence="1">The sequence shown here is derived from an EMBL/GenBank/DDBJ whole genome shotgun (WGS) entry which is preliminary data.</text>
</comment>
<evidence type="ECO:0000313" key="1">
    <source>
        <dbReference type="EMBL" id="MDR6966406.1"/>
    </source>
</evidence>
<name>A0ABU1TKA6_9FLAO</name>
<keyword evidence="2" id="KW-1185">Reference proteome</keyword>
<dbReference type="EMBL" id="JAVDVI010000001">
    <property type="protein sequence ID" value="MDR6966406.1"/>
    <property type="molecule type" value="Genomic_DNA"/>
</dbReference>
<reference evidence="1 2" key="1">
    <citation type="submission" date="2023-07" db="EMBL/GenBank/DDBJ databases">
        <title>Sorghum-associated microbial communities from plants grown in Nebraska, USA.</title>
        <authorList>
            <person name="Schachtman D."/>
        </authorList>
    </citation>
    <scope>NUCLEOTIDE SEQUENCE [LARGE SCALE GENOMIC DNA]</scope>
    <source>
        <strain evidence="1 2">3773</strain>
    </source>
</reference>
<proteinExistence type="predicted"/>
<dbReference type="RefSeq" id="WP_310023969.1">
    <property type="nucleotide sequence ID" value="NZ_JAVDVI010000001.1"/>
</dbReference>
<accession>A0ABU1TKA6</accession>
<sequence length="109" mass="12936">MTIQELINQQMNHFIGKLMAKNQLSIEKVIEVATHTGAYLIRNRHVQNKAISEDEIKLVLQSLTDFINHNFENQFHQEDFILIKDQTLALLKNPAFDQEIQEYFKQFYQ</sequence>
<evidence type="ECO:0000313" key="2">
    <source>
        <dbReference type="Proteomes" id="UP001255185"/>
    </source>
</evidence>